<proteinExistence type="predicted"/>
<dbReference type="GeneID" id="42858640"/>
<evidence type="ECO:0000313" key="3">
    <source>
        <dbReference type="EMBL" id="KJF38257.1"/>
    </source>
</evidence>
<dbReference type="InterPro" id="IPR041301">
    <property type="entry name" value="PBECR3"/>
</dbReference>
<feature type="region of interest" description="Disordered" evidence="1">
    <location>
        <begin position="1"/>
        <end position="33"/>
    </location>
</feature>
<feature type="compositionally biased region" description="Polar residues" evidence="1">
    <location>
        <begin position="1"/>
        <end position="11"/>
    </location>
</feature>
<evidence type="ECO:0000313" key="4">
    <source>
        <dbReference type="Proteomes" id="UP000032483"/>
    </source>
</evidence>
<protein>
    <recommendedName>
        <fullName evidence="2">Phage-Barnase-EndoU-ColicinE5/D-RelE like nuclease 3 domain-containing protein</fullName>
    </recommendedName>
</protein>
<name>A0A0D8IUC4_9FIRM</name>
<reference evidence="3" key="1">
    <citation type="submission" date="2015-02" db="EMBL/GenBank/DDBJ databases">
        <title>A novel member of the family Ruminococcaceae isolated from human feces.</title>
        <authorList>
            <person name="Shkoporov A.N."/>
            <person name="Chaplin A.V."/>
            <person name="Motuzova O.V."/>
            <person name="Kafarskaia L.I."/>
            <person name="Khokhlova E.V."/>
            <person name="Efimov B.A."/>
        </authorList>
    </citation>
    <scope>NUCLEOTIDE SEQUENCE [LARGE SCALE GENOMIC DNA]</scope>
    <source>
        <strain evidence="3">585-1</strain>
    </source>
</reference>
<feature type="compositionally biased region" description="Polar residues" evidence="1">
    <location>
        <begin position="23"/>
        <end position="32"/>
    </location>
</feature>
<comment type="caution">
    <text evidence="3">The sequence shown here is derived from an EMBL/GenBank/DDBJ whole genome shotgun (WGS) entry which is preliminary data.</text>
</comment>
<gene>
    <name evidence="3" type="ORF">TQ39_19105</name>
</gene>
<evidence type="ECO:0000259" key="2">
    <source>
        <dbReference type="Pfam" id="PF18812"/>
    </source>
</evidence>
<sequence length="192" mass="21604">MNSPKTQTSKSNTEDIEVDVENTAVNDNPNTHTPEEMQRIEEYKQAVDPELVVYYDAVKNGEQNLPPYPVAQVSRRMADTIKTLTGMDVSDNTIVLDKNGVEHINRRHEKQGKADKSMANSEDVGRIKYVLEHFDGATLEPTFAKGYSRKNGKPAPKVVFYKKINGTYYVVEAASDANTKKNYIVSAYINKK</sequence>
<feature type="domain" description="Phage-Barnase-EndoU-ColicinE5/D-RelE like nuclease 3" evidence="2">
    <location>
        <begin position="73"/>
        <end position="191"/>
    </location>
</feature>
<accession>A0A0D8IUC4</accession>
<organism evidence="3 4">
    <name type="scientific">Ruthenibacterium lactatiformans</name>
    <dbReference type="NCBI Taxonomy" id="1550024"/>
    <lineage>
        <taxon>Bacteria</taxon>
        <taxon>Bacillati</taxon>
        <taxon>Bacillota</taxon>
        <taxon>Clostridia</taxon>
        <taxon>Eubacteriales</taxon>
        <taxon>Oscillospiraceae</taxon>
        <taxon>Ruthenibacterium</taxon>
    </lineage>
</organism>
<dbReference type="EMBL" id="JXXK01000058">
    <property type="protein sequence ID" value="KJF38257.1"/>
    <property type="molecule type" value="Genomic_DNA"/>
</dbReference>
<evidence type="ECO:0000256" key="1">
    <source>
        <dbReference type="SAM" id="MobiDB-lite"/>
    </source>
</evidence>
<dbReference type="AlphaFoldDB" id="A0A0D8IUC4"/>
<dbReference type="Proteomes" id="UP000032483">
    <property type="component" value="Unassembled WGS sequence"/>
</dbReference>
<keyword evidence="4" id="KW-1185">Reference proteome</keyword>
<dbReference type="Pfam" id="PF18812">
    <property type="entry name" value="PBECR3"/>
    <property type="match status" value="1"/>
</dbReference>
<dbReference type="RefSeq" id="WP_050006704.1">
    <property type="nucleotide sequence ID" value="NZ_JXXK01000058.1"/>
</dbReference>